<reference evidence="2" key="1">
    <citation type="submission" date="2022-11" db="UniProtKB">
        <authorList>
            <consortium name="WormBaseParasite"/>
        </authorList>
    </citation>
    <scope>IDENTIFICATION</scope>
</reference>
<evidence type="ECO:0000313" key="2">
    <source>
        <dbReference type="WBParaSite" id="nRc.2.0.1.t15406-RA"/>
    </source>
</evidence>
<sequence>MVPFFAKLSFNDVHRVFISDNDDSTACLSVPPPINRRPASSTASTLDCTDNNSYDRQFDKLTNFIDTAQSLAGEVTPEPSDGTSSPEFIKRFKFSKSTVRRSNSCFNSRISCNWWLNSAKFELTGDMTSKRCSVLLRYSVKFYENE</sequence>
<dbReference type="WBParaSite" id="nRc.2.0.1.t15406-RA">
    <property type="protein sequence ID" value="nRc.2.0.1.t15406-RA"/>
    <property type="gene ID" value="nRc.2.0.1.g15406"/>
</dbReference>
<accession>A0A915IN57</accession>
<proteinExistence type="predicted"/>
<protein>
    <submittedName>
        <fullName evidence="2">Uncharacterized protein</fullName>
    </submittedName>
</protein>
<organism evidence="1 2">
    <name type="scientific">Romanomermis culicivorax</name>
    <name type="common">Nematode worm</name>
    <dbReference type="NCBI Taxonomy" id="13658"/>
    <lineage>
        <taxon>Eukaryota</taxon>
        <taxon>Metazoa</taxon>
        <taxon>Ecdysozoa</taxon>
        <taxon>Nematoda</taxon>
        <taxon>Enoplea</taxon>
        <taxon>Dorylaimia</taxon>
        <taxon>Mermithida</taxon>
        <taxon>Mermithoidea</taxon>
        <taxon>Mermithidae</taxon>
        <taxon>Romanomermis</taxon>
    </lineage>
</organism>
<dbReference type="AlphaFoldDB" id="A0A915IN57"/>
<dbReference type="Proteomes" id="UP000887565">
    <property type="component" value="Unplaced"/>
</dbReference>
<keyword evidence="1" id="KW-1185">Reference proteome</keyword>
<evidence type="ECO:0000313" key="1">
    <source>
        <dbReference type="Proteomes" id="UP000887565"/>
    </source>
</evidence>
<name>A0A915IN57_ROMCU</name>